<evidence type="ECO:0000256" key="5">
    <source>
        <dbReference type="ARBA" id="ARBA00011271"/>
    </source>
</evidence>
<dbReference type="FunFam" id="3.20.19.10:FF:000003">
    <property type="entry name" value="3-isopropylmalate dehydratase small subunit"/>
    <property type="match status" value="1"/>
</dbReference>
<comment type="function">
    <text evidence="2 10">Catalyzes the isomerization between 2-isopropylmalate and 3-isopropylmalate, via the formation of 2-isopropylmaleate.</text>
</comment>
<dbReference type="PANTHER" id="PTHR43345">
    <property type="entry name" value="3-ISOPROPYLMALATE DEHYDRATASE SMALL SUBUNIT 2-RELATED-RELATED"/>
    <property type="match status" value="1"/>
</dbReference>
<keyword evidence="7 10" id="KW-0028">Amino-acid biosynthesis</keyword>
<comment type="similarity">
    <text evidence="4 10">Belongs to the LeuD family. LeuD type 1 subfamily.</text>
</comment>
<dbReference type="AlphaFoldDB" id="A0A9X2WG82"/>
<dbReference type="PANTHER" id="PTHR43345:SF5">
    <property type="entry name" value="3-ISOPROPYLMALATE DEHYDRATASE SMALL SUBUNIT"/>
    <property type="match status" value="1"/>
</dbReference>
<reference evidence="12" key="2">
    <citation type="submission" date="2022-08" db="EMBL/GenBank/DDBJ databases">
        <authorList>
            <person name="Dong C."/>
        </authorList>
    </citation>
    <scope>NUCLEOTIDE SEQUENCE</scope>
    <source>
        <strain evidence="12">59MF3M-4</strain>
    </source>
</reference>
<comment type="caution">
    <text evidence="12">The sequence shown here is derived from an EMBL/GenBank/DDBJ whole genome shotgun (WGS) entry which is preliminary data.</text>
</comment>
<dbReference type="RefSeq" id="WP_260976724.1">
    <property type="nucleotide sequence ID" value="NZ_JAOANI010000019.1"/>
</dbReference>
<evidence type="ECO:0000256" key="9">
    <source>
        <dbReference type="ARBA" id="ARBA00023304"/>
    </source>
</evidence>
<evidence type="ECO:0000259" key="11">
    <source>
        <dbReference type="Pfam" id="PF00694"/>
    </source>
</evidence>
<dbReference type="Pfam" id="PF00694">
    <property type="entry name" value="Aconitase_C"/>
    <property type="match status" value="1"/>
</dbReference>
<dbReference type="EMBL" id="JAOANI010000019">
    <property type="protein sequence ID" value="MCT7359872.1"/>
    <property type="molecule type" value="Genomic_DNA"/>
</dbReference>
<comment type="subunit">
    <text evidence="5 10">Heterodimer of LeuC and LeuD.</text>
</comment>
<dbReference type="EC" id="4.2.1.33" evidence="10"/>
<dbReference type="CDD" id="cd01577">
    <property type="entry name" value="IPMI_Swivel"/>
    <property type="match status" value="1"/>
</dbReference>
<feature type="domain" description="Aconitase A/isopropylmalate dehydratase small subunit swivel" evidence="11">
    <location>
        <begin position="1"/>
        <end position="131"/>
    </location>
</feature>
<gene>
    <name evidence="10 12" type="primary">leuD</name>
    <name evidence="12" type="ORF">NYR02_12705</name>
</gene>
<dbReference type="GO" id="GO:0009098">
    <property type="term" value="P:L-leucine biosynthetic process"/>
    <property type="evidence" value="ECO:0007669"/>
    <property type="project" value="UniProtKB-UniRule"/>
</dbReference>
<comment type="catalytic activity">
    <reaction evidence="1 10">
        <text>(2R,3S)-3-isopropylmalate = (2S)-2-isopropylmalate</text>
        <dbReference type="Rhea" id="RHEA:32287"/>
        <dbReference type="ChEBI" id="CHEBI:1178"/>
        <dbReference type="ChEBI" id="CHEBI:35121"/>
        <dbReference type="EC" id="4.2.1.33"/>
    </reaction>
</comment>
<protein>
    <recommendedName>
        <fullName evidence="10">3-isopropylmalate dehydratase small subunit</fullName>
        <ecNumber evidence="10">4.2.1.33</ecNumber>
    </recommendedName>
    <alternativeName>
        <fullName evidence="10">Alpha-IPM isomerase</fullName>
        <shortName evidence="10">IPMI</shortName>
    </alternativeName>
    <alternativeName>
        <fullName evidence="10">Isopropylmalate isomerase</fullName>
    </alternativeName>
</protein>
<evidence type="ECO:0000313" key="12">
    <source>
        <dbReference type="EMBL" id="MCT7359872.1"/>
    </source>
</evidence>
<evidence type="ECO:0000256" key="10">
    <source>
        <dbReference type="HAMAP-Rule" id="MF_01031"/>
    </source>
</evidence>
<keyword evidence="13" id="KW-1185">Reference proteome</keyword>
<evidence type="ECO:0000256" key="6">
    <source>
        <dbReference type="ARBA" id="ARBA00022430"/>
    </source>
</evidence>
<dbReference type="NCBIfam" id="TIGR00171">
    <property type="entry name" value="leuD"/>
    <property type="match status" value="1"/>
</dbReference>
<reference evidence="12" key="1">
    <citation type="journal article" date="2022" name="Front. Microbiol.">
        <title>Genome-based taxonomic rearrangement of Oceanobacter-related bacteria including the description of Thalassolituus hydrocarbonoclasticus sp. nov. and Thalassolituus pacificus sp. nov. and emended description of the genus Thalassolituus.</title>
        <authorList>
            <person name="Dong C."/>
            <person name="Wei L."/>
            <person name="Wang J."/>
            <person name="Lai Q."/>
            <person name="Huang Z."/>
            <person name="Shao Z."/>
        </authorList>
    </citation>
    <scope>NUCLEOTIDE SEQUENCE</scope>
    <source>
        <strain evidence="12">59MF3M-4</strain>
    </source>
</reference>
<evidence type="ECO:0000256" key="2">
    <source>
        <dbReference type="ARBA" id="ARBA00002695"/>
    </source>
</evidence>
<dbReference type="Proteomes" id="UP001147830">
    <property type="component" value="Unassembled WGS sequence"/>
</dbReference>
<evidence type="ECO:0000256" key="3">
    <source>
        <dbReference type="ARBA" id="ARBA00004729"/>
    </source>
</evidence>
<accession>A0A9X2WG82</accession>
<comment type="pathway">
    <text evidence="3 10">Amino-acid biosynthesis; L-leucine biosynthesis; L-leucine from 3-methyl-2-oxobutanoate: step 2/4.</text>
</comment>
<evidence type="ECO:0000256" key="7">
    <source>
        <dbReference type="ARBA" id="ARBA00022605"/>
    </source>
</evidence>
<evidence type="ECO:0000313" key="13">
    <source>
        <dbReference type="Proteomes" id="UP001147830"/>
    </source>
</evidence>
<dbReference type="InterPro" id="IPR015928">
    <property type="entry name" value="Aconitase/3IPM_dehydase_swvl"/>
</dbReference>
<dbReference type="InterPro" id="IPR050075">
    <property type="entry name" value="LeuD"/>
</dbReference>
<name>A0A9X2WG82_9GAMM</name>
<evidence type="ECO:0000256" key="1">
    <source>
        <dbReference type="ARBA" id="ARBA00000491"/>
    </source>
</evidence>
<dbReference type="NCBIfam" id="NF002458">
    <property type="entry name" value="PRK01641.1"/>
    <property type="match status" value="1"/>
</dbReference>
<keyword evidence="6 10" id="KW-0432">Leucine biosynthesis</keyword>
<organism evidence="12 13">
    <name type="scientific">Thalassolituus pacificus</name>
    <dbReference type="NCBI Taxonomy" id="2975440"/>
    <lineage>
        <taxon>Bacteria</taxon>
        <taxon>Pseudomonadati</taxon>
        <taxon>Pseudomonadota</taxon>
        <taxon>Gammaproteobacteria</taxon>
        <taxon>Oceanospirillales</taxon>
        <taxon>Oceanospirillaceae</taxon>
        <taxon>Thalassolituus</taxon>
    </lineage>
</organism>
<keyword evidence="8 10" id="KW-0456">Lyase</keyword>
<dbReference type="InterPro" id="IPR000573">
    <property type="entry name" value="AconitaseA/IPMdHydase_ssu_swvl"/>
</dbReference>
<proteinExistence type="inferred from homology"/>
<dbReference type="InterPro" id="IPR033940">
    <property type="entry name" value="IPMI_Swivel"/>
</dbReference>
<dbReference type="Gene3D" id="3.20.19.10">
    <property type="entry name" value="Aconitase, domain 4"/>
    <property type="match status" value="1"/>
</dbReference>
<keyword evidence="9 10" id="KW-0100">Branched-chain amino acid biosynthesis</keyword>
<dbReference type="InterPro" id="IPR004431">
    <property type="entry name" value="3-IsopropMal_deHydase_ssu"/>
</dbReference>
<dbReference type="SUPFAM" id="SSF52016">
    <property type="entry name" value="LeuD/IlvD-like"/>
    <property type="match status" value="1"/>
</dbReference>
<evidence type="ECO:0000256" key="8">
    <source>
        <dbReference type="ARBA" id="ARBA00023239"/>
    </source>
</evidence>
<sequence>MKPFTVHKGIAAPMDRANIDTDMIIPKQFLKSIKRSGFGPNLFDELRYLDEGQPDADNSGRPLNPDFVLNQPRYQGASVLLARENFGCGSSREHAPWALEDFGFRAIIAPSYADIFFNNSFKNGLLPIVLDDATVDRLFKAVAANEGYELTIDLAQQKVITPDGEEIPFEVDAFRKHCLLNGLDDIGLTLQDADDIRAYEANRRQQSPWLFS</sequence>
<dbReference type="GO" id="GO:0003861">
    <property type="term" value="F:3-isopropylmalate dehydratase activity"/>
    <property type="evidence" value="ECO:0007669"/>
    <property type="project" value="UniProtKB-UniRule"/>
</dbReference>
<evidence type="ECO:0000256" key="4">
    <source>
        <dbReference type="ARBA" id="ARBA00009845"/>
    </source>
</evidence>
<dbReference type="GO" id="GO:0009316">
    <property type="term" value="C:3-isopropylmalate dehydratase complex"/>
    <property type="evidence" value="ECO:0007669"/>
    <property type="project" value="InterPro"/>
</dbReference>
<dbReference type="HAMAP" id="MF_01031">
    <property type="entry name" value="LeuD_type1"/>
    <property type="match status" value="1"/>
</dbReference>